<protein>
    <submittedName>
        <fullName evidence="4">NADPH2:quinone reductase</fullName>
    </submittedName>
</protein>
<dbReference type="NCBIfam" id="TIGR02824">
    <property type="entry name" value="quinone_pig3"/>
    <property type="match status" value="1"/>
</dbReference>
<dbReference type="GO" id="GO:0016651">
    <property type="term" value="F:oxidoreductase activity, acting on NAD(P)H"/>
    <property type="evidence" value="ECO:0007669"/>
    <property type="project" value="TreeGrafter"/>
</dbReference>
<dbReference type="PANTHER" id="PTHR48106:SF8">
    <property type="entry name" value="OS02G0805600 PROTEIN"/>
    <property type="match status" value="1"/>
</dbReference>
<gene>
    <name evidence="4" type="ORF">FBZ93_10885</name>
</gene>
<keyword evidence="1" id="KW-0521">NADP</keyword>
<sequence length="332" mass="34607">MTNLPAQMTVVAISKPGGPEVLVPETRALPVPKAGEILVKVAAAGVNRPDVAQRSGSYPPPPGASDLPGLEIAGEVVALGEGAKHKIGDKVMSLVAGGGYAQYCIAQDAQAMTAPPQLTMQEAGAIPETLMTVWHNVFERGALQAGETLLIHGGSSGIGTMAIQLAKAFGAKVIVTVGSQDKADACLKLGADHAVNYKTEDFVEAVKKATGGNGANVILDMVGGDYIDRNYDAAAVEGRIVQIAFLSGTPKASANFAKLMVKRLHHTGSTLRPRSNADKAAMVAAIEAKVLPLLREGRVKPLMDSTFPLEKAADAHRRMETSEHIGKIVLVV</sequence>
<dbReference type="PANTHER" id="PTHR48106">
    <property type="entry name" value="QUINONE OXIDOREDUCTASE PIG3-RELATED"/>
    <property type="match status" value="1"/>
</dbReference>
<dbReference type="Pfam" id="PF08240">
    <property type="entry name" value="ADH_N"/>
    <property type="match status" value="1"/>
</dbReference>
<reference evidence="4 5" key="1">
    <citation type="submission" date="2019-06" db="EMBL/GenBank/DDBJ databases">
        <title>Genomic Encyclopedia of Type Strains, Phase IV (KMG-V): Genome sequencing to study the core and pangenomes of soil and plant-associated prokaryotes.</title>
        <authorList>
            <person name="Whitman W."/>
        </authorList>
    </citation>
    <scope>NUCLEOTIDE SEQUENCE [LARGE SCALE GENOMIC DNA]</scope>
    <source>
        <strain evidence="4 5">BR 10355</strain>
    </source>
</reference>
<dbReference type="SUPFAM" id="SSF50129">
    <property type="entry name" value="GroES-like"/>
    <property type="match status" value="1"/>
</dbReference>
<dbReference type="OrthoDB" id="9780520at2"/>
<keyword evidence="2" id="KW-0560">Oxidoreductase</keyword>
<proteinExistence type="predicted"/>
<evidence type="ECO:0000256" key="1">
    <source>
        <dbReference type="ARBA" id="ARBA00022857"/>
    </source>
</evidence>
<organism evidence="4 5">
    <name type="scientific">Bradyrhizobium macuxiense</name>
    <dbReference type="NCBI Taxonomy" id="1755647"/>
    <lineage>
        <taxon>Bacteria</taxon>
        <taxon>Pseudomonadati</taxon>
        <taxon>Pseudomonadota</taxon>
        <taxon>Alphaproteobacteria</taxon>
        <taxon>Hyphomicrobiales</taxon>
        <taxon>Nitrobacteraceae</taxon>
        <taxon>Bradyrhizobium</taxon>
    </lineage>
</organism>
<dbReference type="EMBL" id="VITY01000008">
    <property type="protein sequence ID" value="TWB96045.1"/>
    <property type="molecule type" value="Genomic_DNA"/>
</dbReference>
<dbReference type="STRING" id="1755647.AS156_08295"/>
<accession>A0A560LL47</accession>
<dbReference type="CDD" id="cd05276">
    <property type="entry name" value="p53_inducible_oxidoreductase"/>
    <property type="match status" value="1"/>
</dbReference>
<evidence type="ECO:0000313" key="4">
    <source>
        <dbReference type="EMBL" id="TWB96045.1"/>
    </source>
</evidence>
<keyword evidence="5" id="KW-1185">Reference proteome</keyword>
<comment type="caution">
    <text evidence="4">The sequence shown here is derived from an EMBL/GenBank/DDBJ whole genome shotgun (WGS) entry which is preliminary data.</text>
</comment>
<dbReference type="InterPro" id="IPR013149">
    <property type="entry name" value="ADH-like_C"/>
</dbReference>
<dbReference type="RefSeq" id="WP_146988282.1">
    <property type="nucleotide sequence ID" value="NZ_VITY01000008.1"/>
</dbReference>
<evidence type="ECO:0000259" key="3">
    <source>
        <dbReference type="SMART" id="SM00829"/>
    </source>
</evidence>
<name>A0A560LL47_9BRAD</name>
<dbReference type="Gene3D" id="3.40.50.720">
    <property type="entry name" value="NAD(P)-binding Rossmann-like Domain"/>
    <property type="match status" value="1"/>
</dbReference>
<dbReference type="SMART" id="SM00829">
    <property type="entry name" value="PKS_ER"/>
    <property type="match status" value="1"/>
</dbReference>
<dbReference type="GO" id="GO:0070402">
    <property type="term" value="F:NADPH binding"/>
    <property type="evidence" value="ECO:0007669"/>
    <property type="project" value="TreeGrafter"/>
</dbReference>
<dbReference type="Proteomes" id="UP000321304">
    <property type="component" value="Unassembled WGS sequence"/>
</dbReference>
<dbReference type="Pfam" id="PF00107">
    <property type="entry name" value="ADH_zinc_N"/>
    <property type="match status" value="1"/>
</dbReference>
<dbReference type="InterPro" id="IPR036291">
    <property type="entry name" value="NAD(P)-bd_dom_sf"/>
</dbReference>
<dbReference type="InterPro" id="IPR014189">
    <property type="entry name" value="Quinone_OxRdtase_PIG3"/>
</dbReference>
<evidence type="ECO:0000256" key="2">
    <source>
        <dbReference type="ARBA" id="ARBA00023002"/>
    </source>
</evidence>
<evidence type="ECO:0000313" key="5">
    <source>
        <dbReference type="Proteomes" id="UP000321304"/>
    </source>
</evidence>
<dbReference type="SUPFAM" id="SSF51735">
    <property type="entry name" value="NAD(P)-binding Rossmann-fold domains"/>
    <property type="match status" value="1"/>
</dbReference>
<dbReference type="AlphaFoldDB" id="A0A560LL47"/>
<dbReference type="Gene3D" id="3.90.180.10">
    <property type="entry name" value="Medium-chain alcohol dehydrogenases, catalytic domain"/>
    <property type="match status" value="1"/>
</dbReference>
<dbReference type="InterPro" id="IPR020843">
    <property type="entry name" value="ER"/>
</dbReference>
<dbReference type="InterPro" id="IPR013154">
    <property type="entry name" value="ADH-like_N"/>
</dbReference>
<dbReference type="InterPro" id="IPR011032">
    <property type="entry name" value="GroES-like_sf"/>
</dbReference>
<feature type="domain" description="Enoyl reductase (ER)" evidence="3">
    <location>
        <begin position="17"/>
        <end position="330"/>
    </location>
</feature>